<dbReference type="CDD" id="cd24053">
    <property type="entry name" value="ASKHA_NBD_EcPPX-GppA-like"/>
    <property type="match status" value="1"/>
</dbReference>
<dbReference type="InterPro" id="IPR030673">
    <property type="entry name" value="PyroPPase_GppA_Ppx"/>
</dbReference>
<keyword evidence="14" id="KW-1185">Reference proteome</keyword>
<dbReference type="PIRSF" id="PIRSF001267">
    <property type="entry name" value="Pyrophosphatase_GppA_Ppx"/>
    <property type="match status" value="1"/>
</dbReference>
<feature type="domain" description="Ppx/GppA phosphatase N-terminal" evidence="11">
    <location>
        <begin position="21"/>
        <end position="303"/>
    </location>
</feature>
<evidence type="ECO:0000256" key="3">
    <source>
        <dbReference type="ARBA" id="ARBA00007125"/>
    </source>
</evidence>
<evidence type="ECO:0000313" key="13">
    <source>
        <dbReference type="EMBL" id="AAZ96999.1"/>
    </source>
</evidence>
<dbReference type="Proteomes" id="UP000008291">
    <property type="component" value="Chromosome"/>
</dbReference>
<organism evidence="13 14">
    <name type="scientific">Thiobacillus denitrificans (strain ATCC 25259 / T1)</name>
    <dbReference type="NCBI Taxonomy" id="292415"/>
    <lineage>
        <taxon>Bacteria</taxon>
        <taxon>Pseudomonadati</taxon>
        <taxon>Pseudomonadota</taxon>
        <taxon>Betaproteobacteria</taxon>
        <taxon>Nitrosomonadales</taxon>
        <taxon>Thiobacillaceae</taxon>
        <taxon>Thiobacillus</taxon>
    </lineage>
</organism>
<dbReference type="GO" id="GO:0006798">
    <property type="term" value="P:polyphosphate catabolic process"/>
    <property type="evidence" value="ECO:0007669"/>
    <property type="project" value="TreeGrafter"/>
</dbReference>
<evidence type="ECO:0000256" key="1">
    <source>
        <dbReference type="ARBA" id="ARBA00001946"/>
    </source>
</evidence>
<gene>
    <name evidence="13" type="ordered locus">Tbd_1046</name>
</gene>
<evidence type="ECO:0000259" key="12">
    <source>
        <dbReference type="Pfam" id="PF21447"/>
    </source>
</evidence>
<dbReference type="Gene3D" id="3.30.420.40">
    <property type="match status" value="1"/>
</dbReference>
<reference evidence="13 14" key="1">
    <citation type="journal article" date="2006" name="J. Bacteriol.">
        <title>The genome sequence of the obligately chemolithoautotrophic, facultatively anaerobic bacterium Thiobacillus denitrificans.</title>
        <authorList>
            <person name="Beller H.R."/>
            <person name="Chain P.S."/>
            <person name="Letain T.E."/>
            <person name="Chakicherla A."/>
            <person name="Larimer F.W."/>
            <person name="Richardson P.M."/>
            <person name="Coleman M.A."/>
            <person name="Wood A.P."/>
            <person name="Kelly D.P."/>
        </authorList>
    </citation>
    <scope>NUCLEOTIDE SEQUENCE [LARGE SCALE GENOMIC DNA]</scope>
    <source>
        <strain evidence="13 14">ATCC 25259</strain>
    </source>
</reference>
<dbReference type="InterPro" id="IPR043129">
    <property type="entry name" value="ATPase_NBD"/>
</dbReference>
<comment type="catalytic activity">
    <reaction evidence="10">
        <text>[phosphate](n) + H2O = [phosphate](n-1) + phosphate + H(+)</text>
        <dbReference type="Rhea" id="RHEA:21528"/>
        <dbReference type="Rhea" id="RHEA-COMP:9859"/>
        <dbReference type="Rhea" id="RHEA-COMP:14279"/>
        <dbReference type="ChEBI" id="CHEBI:15377"/>
        <dbReference type="ChEBI" id="CHEBI:15378"/>
        <dbReference type="ChEBI" id="CHEBI:16838"/>
        <dbReference type="ChEBI" id="CHEBI:43474"/>
        <dbReference type="EC" id="3.6.1.11"/>
    </reaction>
</comment>
<dbReference type="SUPFAM" id="SSF109604">
    <property type="entry name" value="HD-domain/PDEase-like"/>
    <property type="match status" value="1"/>
</dbReference>
<evidence type="ECO:0000256" key="8">
    <source>
        <dbReference type="ARBA" id="ARBA00022801"/>
    </source>
</evidence>
<dbReference type="eggNOG" id="COG0248">
    <property type="taxonomic scope" value="Bacteria"/>
</dbReference>
<dbReference type="EMBL" id="CP000116">
    <property type="protein sequence ID" value="AAZ96999.1"/>
    <property type="molecule type" value="Genomic_DNA"/>
</dbReference>
<evidence type="ECO:0000256" key="4">
    <source>
        <dbReference type="ARBA" id="ARBA00011738"/>
    </source>
</evidence>
<comment type="similarity">
    <text evidence="3">Belongs to the GppA/Ppx family.</text>
</comment>
<dbReference type="RefSeq" id="WP_011311558.1">
    <property type="nucleotide sequence ID" value="NC_007404.1"/>
</dbReference>
<sequence>MKSYDTLAAVDLGSNSFRLEVARVAGDQLYPLDSLKETVRLAAGLQDDKILDGAARERALACLRRFGERLRGLPAEAVRCVGTSTLRVARNADAFLAEAEAALGHPIEIVAGREEARLIYLGVAHSLPASPDRRLVVDIGGGSTEFIVGHGLKPHERESLHLGCVHFSRRFFEQGAVSRAALKAAELSARAEVERIAHAFGRGNWQQAVGSSGTARALRDILEQSGWSAGGITRDGLDRLRDALLAAGDVERLELPGLSRDRRPVIAGGFAIMAGLFAELGIEQMDVAETAMREGILYDLLGRFHADDMREATVAEFARRYHVDAGQAERVGRTVLRLFAATGREDDNDARVLGWAARLHEIGLSVSHSGYHRHSAYILENADMPGFSRTEQARLALLARAQRGALTKVAAVAAGAVDERDRRAIWLLRQAVILCRSRADPRLAEVSAESTSKRFCLTLPPGWLEQRPLTQRALDDEIQHWQALGLKYVLG</sequence>
<dbReference type="FunFam" id="3.30.420.150:FF:000001">
    <property type="entry name" value="Guanosine-5'-triphosphate,3'-diphosphate pyrophosphatase"/>
    <property type="match status" value="1"/>
</dbReference>
<dbReference type="Pfam" id="PF21447">
    <property type="entry name" value="Ppx-GppA_III"/>
    <property type="match status" value="1"/>
</dbReference>
<evidence type="ECO:0000256" key="7">
    <source>
        <dbReference type="ARBA" id="ARBA00022475"/>
    </source>
</evidence>
<protein>
    <recommendedName>
        <fullName evidence="6">Exopolyphosphatase</fullName>
        <ecNumber evidence="5">3.6.1.11</ecNumber>
    </recommendedName>
</protein>
<dbReference type="Gene3D" id="3.30.420.150">
    <property type="entry name" value="Exopolyphosphatase. Domain 2"/>
    <property type="match status" value="1"/>
</dbReference>
<comment type="cofactor">
    <cofactor evidence="1">
        <name>Mg(2+)</name>
        <dbReference type="ChEBI" id="CHEBI:18420"/>
    </cofactor>
</comment>
<dbReference type="PANTHER" id="PTHR30005:SF14">
    <property type="entry name" value="EXOPOLYPHOSPHATASE"/>
    <property type="match status" value="1"/>
</dbReference>
<dbReference type="FunFam" id="3.30.420.40:FF:000023">
    <property type="entry name" value="Guanosine-5'-triphosphate,3'-diphosphate pyrophosphatase"/>
    <property type="match status" value="1"/>
</dbReference>
<dbReference type="GO" id="GO:0004309">
    <property type="term" value="F:exopolyphosphatase activity"/>
    <property type="evidence" value="ECO:0007669"/>
    <property type="project" value="UniProtKB-EC"/>
</dbReference>
<dbReference type="GO" id="GO:0005886">
    <property type="term" value="C:plasma membrane"/>
    <property type="evidence" value="ECO:0007669"/>
    <property type="project" value="UniProtKB-SubCell"/>
</dbReference>
<dbReference type="InterPro" id="IPR048950">
    <property type="entry name" value="Ppx_GppA_C"/>
</dbReference>
<evidence type="ECO:0000259" key="11">
    <source>
        <dbReference type="Pfam" id="PF02541"/>
    </source>
</evidence>
<dbReference type="Gene3D" id="1.10.3210.10">
    <property type="entry name" value="Hypothetical protein af1432"/>
    <property type="match status" value="1"/>
</dbReference>
<dbReference type="STRING" id="292415.Tbd_1046"/>
<name>Q3SJZ7_THIDA</name>
<dbReference type="OrthoDB" id="9793035at2"/>
<feature type="domain" description="Ppx/GppA phosphatase C-terminal" evidence="12">
    <location>
        <begin position="310"/>
        <end position="477"/>
    </location>
</feature>
<proteinExistence type="inferred from homology"/>
<dbReference type="EC" id="3.6.1.11" evidence="5"/>
<keyword evidence="8 13" id="KW-0378">Hydrolase</keyword>
<keyword evidence="7" id="KW-1003">Cell membrane</keyword>
<accession>Q3SJZ7</accession>
<evidence type="ECO:0000256" key="9">
    <source>
        <dbReference type="ARBA" id="ARBA00023136"/>
    </source>
</evidence>
<dbReference type="AlphaFoldDB" id="Q3SJZ7"/>
<dbReference type="PANTHER" id="PTHR30005">
    <property type="entry name" value="EXOPOLYPHOSPHATASE"/>
    <property type="match status" value="1"/>
</dbReference>
<dbReference type="KEGG" id="tbd:Tbd_1046"/>
<evidence type="ECO:0000313" key="14">
    <source>
        <dbReference type="Proteomes" id="UP000008291"/>
    </source>
</evidence>
<comment type="subunit">
    <text evidence="4">Homodimer.</text>
</comment>
<evidence type="ECO:0000256" key="5">
    <source>
        <dbReference type="ARBA" id="ARBA00012451"/>
    </source>
</evidence>
<keyword evidence="9" id="KW-0472">Membrane</keyword>
<comment type="subcellular location">
    <subcellularLocation>
        <location evidence="2">Cell membrane</location>
        <topology evidence="2">Peripheral membrane protein</topology>
    </subcellularLocation>
</comment>
<evidence type="ECO:0000256" key="10">
    <source>
        <dbReference type="ARBA" id="ARBA00047607"/>
    </source>
</evidence>
<dbReference type="Pfam" id="PF02541">
    <property type="entry name" value="Ppx-GppA"/>
    <property type="match status" value="1"/>
</dbReference>
<dbReference type="InterPro" id="IPR003695">
    <property type="entry name" value="Ppx_GppA_N"/>
</dbReference>
<dbReference type="NCBIfam" id="TIGR03706">
    <property type="entry name" value="exo_poly_only"/>
    <property type="match status" value="1"/>
</dbReference>
<dbReference type="InterPro" id="IPR050273">
    <property type="entry name" value="GppA/Ppx_hydrolase"/>
</dbReference>
<evidence type="ECO:0000256" key="6">
    <source>
        <dbReference type="ARBA" id="ARBA00020416"/>
    </source>
</evidence>
<dbReference type="SUPFAM" id="SSF53067">
    <property type="entry name" value="Actin-like ATPase domain"/>
    <property type="match status" value="2"/>
</dbReference>
<dbReference type="InterPro" id="IPR022371">
    <property type="entry name" value="Exopolyphosphatase"/>
</dbReference>
<dbReference type="HOGENOM" id="CLU_025908_4_0_4"/>
<evidence type="ECO:0000256" key="2">
    <source>
        <dbReference type="ARBA" id="ARBA00004202"/>
    </source>
</evidence>